<feature type="region of interest" description="Disordered" evidence="2">
    <location>
        <begin position="625"/>
        <end position="649"/>
    </location>
</feature>
<dbReference type="PANTHER" id="PTHR48229">
    <property type="entry name" value="CAIB/BAIF FAMILY ENZYME (AFU_ORTHOLOGUE AFUA_1G05360)-RELATED"/>
    <property type="match status" value="1"/>
</dbReference>
<sequence>MRVSSTQPDTLSTGGHSASNSMDSSATRPYSVATGASEAFDELLKQCKGQIPKEFGSYSGNVTFVPSNHGDQVYFPSPCREQDAIASIKALEACAAAAIGDLRHGKNSRSIKVDLDKAACFLMSAYLATIDGKRKGQTPKGLIPDTDFNQAQSIQYRRLSANLYETKEDGRYYHIHGSLDATTQLRMIGLPPFNPRLTDYQKCIDTIEAAVKRFTVAELEDMNSKHGQAGVEALKWENFLETTHGKVISALPPFTVKAIKVQQTTVPETPPHTPTETNFQSHLWPKMPANVSQYALRGIKVIEMCRVIAGPTIGRSLAAHGAQVLKVTGPKLPDVPFFQVDVNTGKHTTHLDLRNQSDLKTFQNLLAEADVLIDGYRPGALAKFGCDPQSLAKLAQQRGNHGFVYVAEDCFGGTGVPGAEWAGRRGWQQIADCVTGVAWAQGQFMGLENEPSVPPMPMSDYGTGALGCVAAMAGLYQRETKGGSWMCRTSLCQYDIFLLKLGMLPLQEQERLRTVFAGPFFKLRHYDSVDKVSGEALKAMQRAYPHLFGPDLMLKAKSKGFNGKDIRWPKEAIEVEGLLIQHVRASRPNGFDRPGWEGWETDLIMDGEVDLAEDNAVFTNTSVTPAPREEQHQQQAGSGSMNSVPQRRNRIATMNTVLATA</sequence>
<dbReference type="RefSeq" id="XP_062694077.1">
    <property type="nucleotide sequence ID" value="XM_062837010.1"/>
</dbReference>
<dbReference type="Gene3D" id="3.40.50.10540">
    <property type="entry name" value="Crotonobetainyl-coa:carnitine coa-transferase, domain 1"/>
    <property type="match status" value="1"/>
</dbReference>
<evidence type="ECO:0000256" key="1">
    <source>
        <dbReference type="ARBA" id="ARBA00008383"/>
    </source>
</evidence>
<proteinExistence type="inferred from homology"/>
<dbReference type="SUPFAM" id="SSF89796">
    <property type="entry name" value="CoA-transferase family III (CaiB/BaiF)"/>
    <property type="match status" value="2"/>
</dbReference>
<comment type="similarity">
    <text evidence="1">Belongs to the CoA-transferase III family.</text>
</comment>
<dbReference type="AlphaFoldDB" id="A0AAJ0IA04"/>
<gene>
    <name evidence="3" type="ORF">B0T23DRAFT_377127</name>
</gene>
<dbReference type="InterPro" id="IPR052985">
    <property type="entry name" value="CoA-trans_III_biosynth/detox"/>
</dbReference>
<evidence type="ECO:0000256" key="2">
    <source>
        <dbReference type="SAM" id="MobiDB-lite"/>
    </source>
</evidence>
<dbReference type="GeneID" id="87874632"/>
<evidence type="ECO:0000313" key="4">
    <source>
        <dbReference type="Proteomes" id="UP001285908"/>
    </source>
</evidence>
<dbReference type="Pfam" id="PF02515">
    <property type="entry name" value="CoA_transf_3"/>
    <property type="match status" value="1"/>
</dbReference>
<feature type="region of interest" description="Disordered" evidence="2">
    <location>
        <begin position="1"/>
        <end position="28"/>
    </location>
</feature>
<name>A0AAJ0IA04_9PEZI</name>
<organism evidence="3 4">
    <name type="scientific">Neurospora hispaniola</name>
    <dbReference type="NCBI Taxonomy" id="588809"/>
    <lineage>
        <taxon>Eukaryota</taxon>
        <taxon>Fungi</taxon>
        <taxon>Dikarya</taxon>
        <taxon>Ascomycota</taxon>
        <taxon>Pezizomycotina</taxon>
        <taxon>Sordariomycetes</taxon>
        <taxon>Sordariomycetidae</taxon>
        <taxon>Sordariales</taxon>
        <taxon>Sordariaceae</taxon>
        <taxon>Neurospora</taxon>
    </lineage>
</organism>
<reference evidence="3 4" key="1">
    <citation type="journal article" date="2023" name="Mol. Phylogenet. Evol.">
        <title>Genome-scale phylogeny and comparative genomics of the fungal order Sordariales.</title>
        <authorList>
            <person name="Hensen N."/>
            <person name="Bonometti L."/>
            <person name="Westerberg I."/>
            <person name="Brannstrom I.O."/>
            <person name="Guillou S."/>
            <person name="Cros-Aarteil S."/>
            <person name="Calhoun S."/>
            <person name="Haridas S."/>
            <person name="Kuo A."/>
            <person name="Mondo S."/>
            <person name="Pangilinan J."/>
            <person name="Riley R."/>
            <person name="LaButti K."/>
            <person name="Andreopoulos B."/>
            <person name="Lipzen A."/>
            <person name="Chen C."/>
            <person name="Yan M."/>
            <person name="Daum C."/>
            <person name="Ng V."/>
            <person name="Clum A."/>
            <person name="Steindorff A."/>
            <person name="Ohm R.A."/>
            <person name="Martin F."/>
            <person name="Silar P."/>
            <person name="Natvig D.O."/>
            <person name="Lalanne C."/>
            <person name="Gautier V."/>
            <person name="Ament-Velasquez S.L."/>
            <person name="Kruys A."/>
            <person name="Hutchinson M.I."/>
            <person name="Powell A.J."/>
            <person name="Barry K."/>
            <person name="Miller A.N."/>
            <person name="Grigoriev I.V."/>
            <person name="Debuchy R."/>
            <person name="Gladieux P."/>
            <person name="Hiltunen Thoren M."/>
            <person name="Johannesson H."/>
        </authorList>
    </citation>
    <scope>NUCLEOTIDE SEQUENCE [LARGE SCALE GENOMIC DNA]</scope>
    <source>
        <strain evidence="3 4">FGSC 10403</strain>
    </source>
</reference>
<protein>
    <submittedName>
        <fullName evidence="3">CoA-transferase family III domain-containing protein</fullName>
    </submittedName>
</protein>
<dbReference type="InterPro" id="IPR023606">
    <property type="entry name" value="CoA-Trfase_III_dom_1_sf"/>
</dbReference>
<dbReference type="InterPro" id="IPR003673">
    <property type="entry name" value="CoA-Trfase_fam_III"/>
</dbReference>
<dbReference type="PANTHER" id="PTHR48229:SF1">
    <property type="entry name" value="ALPHA METHYLACYL-COA RACEMASE-RELATED"/>
    <property type="match status" value="1"/>
</dbReference>
<comment type="caution">
    <text evidence="3">The sequence shown here is derived from an EMBL/GenBank/DDBJ whole genome shotgun (WGS) entry which is preliminary data.</text>
</comment>
<dbReference type="EMBL" id="JAULSX010000003">
    <property type="protein sequence ID" value="KAK3494648.1"/>
    <property type="molecule type" value="Genomic_DNA"/>
</dbReference>
<feature type="compositionally biased region" description="Polar residues" evidence="2">
    <location>
        <begin position="633"/>
        <end position="649"/>
    </location>
</feature>
<keyword evidence="4" id="KW-1185">Reference proteome</keyword>
<dbReference type="GO" id="GO:0003824">
    <property type="term" value="F:catalytic activity"/>
    <property type="evidence" value="ECO:0007669"/>
    <property type="project" value="InterPro"/>
</dbReference>
<accession>A0AAJ0IA04</accession>
<dbReference type="Proteomes" id="UP001285908">
    <property type="component" value="Unassembled WGS sequence"/>
</dbReference>
<evidence type="ECO:0000313" key="3">
    <source>
        <dbReference type="EMBL" id="KAK3494648.1"/>
    </source>
</evidence>